<reference evidence="3" key="1">
    <citation type="submission" date="2020-09" db="EMBL/GenBank/DDBJ databases">
        <title>Draft Genome Sequence of Paenibacillus sp. WST5.</title>
        <authorList>
            <person name="Bao Z."/>
        </authorList>
    </citation>
    <scope>NUCLEOTIDE SEQUENCE</scope>
    <source>
        <strain evidence="3">WST5</strain>
    </source>
</reference>
<gene>
    <name evidence="3" type="ORF">ICC18_13840</name>
</gene>
<keyword evidence="1" id="KW-0472">Membrane</keyword>
<evidence type="ECO:0000259" key="2">
    <source>
        <dbReference type="Pfam" id="PF04892"/>
    </source>
</evidence>
<evidence type="ECO:0000313" key="3">
    <source>
        <dbReference type="EMBL" id="MBD0381202.1"/>
    </source>
</evidence>
<dbReference type="Pfam" id="PF04892">
    <property type="entry name" value="VanZ"/>
    <property type="match status" value="1"/>
</dbReference>
<feature type="domain" description="VanZ-like" evidence="2">
    <location>
        <begin position="12"/>
        <end position="156"/>
    </location>
</feature>
<keyword evidence="1" id="KW-1133">Transmembrane helix</keyword>
<dbReference type="PIRSF" id="PIRSF019083">
    <property type="entry name" value="UCP019083_VanZ"/>
    <property type="match status" value="1"/>
</dbReference>
<dbReference type="InterPro" id="IPR006976">
    <property type="entry name" value="VanZ-like"/>
</dbReference>
<dbReference type="NCBIfam" id="NF037970">
    <property type="entry name" value="vanZ_1"/>
    <property type="match status" value="1"/>
</dbReference>
<proteinExistence type="predicted"/>
<name>A0A926KPP2_9BACL</name>
<protein>
    <submittedName>
        <fullName evidence="3">VanZ family protein</fullName>
    </submittedName>
</protein>
<keyword evidence="1" id="KW-0812">Transmembrane</keyword>
<organism evidence="3 4">
    <name type="scientific">Paenibacillus sedimenti</name>
    <dbReference type="NCBI Taxonomy" id="2770274"/>
    <lineage>
        <taxon>Bacteria</taxon>
        <taxon>Bacillati</taxon>
        <taxon>Bacillota</taxon>
        <taxon>Bacilli</taxon>
        <taxon>Bacillales</taxon>
        <taxon>Paenibacillaceae</taxon>
        <taxon>Paenibacillus</taxon>
    </lineage>
</organism>
<comment type="caution">
    <text evidence="3">The sequence shown here is derived from an EMBL/GenBank/DDBJ whole genome shotgun (WGS) entry which is preliminary data.</text>
</comment>
<dbReference type="RefSeq" id="WP_188174999.1">
    <property type="nucleotide sequence ID" value="NZ_JACVVD010000004.1"/>
</dbReference>
<evidence type="ECO:0000256" key="1">
    <source>
        <dbReference type="SAM" id="Phobius"/>
    </source>
</evidence>
<evidence type="ECO:0000313" key="4">
    <source>
        <dbReference type="Proteomes" id="UP000650466"/>
    </source>
</evidence>
<feature type="transmembrane region" description="Helical" evidence="1">
    <location>
        <begin position="103"/>
        <end position="121"/>
    </location>
</feature>
<dbReference type="InterPro" id="IPR016747">
    <property type="entry name" value="Phosphotransbutyrylase"/>
</dbReference>
<feature type="transmembrane region" description="Helical" evidence="1">
    <location>
        <begin position="76"/>
        <end position="96"/>
    </location>
</feature>
<accession>A0A926KPP2</accession>
<dbReference type="AlphaFoldDB" id="A0A926KPP2"/>
<dbReference type="Proteomes" id="UP000650466">
    <property type="component" value="Unassembled WGS sequence"/>
</dbReference>
<dbReference type="EMBL" id="JACVVD010000004">
    <property type="protein sequence ID" value="MBD0381202.1"/>
    <property type="molecule type" value="Genomic_DNA"/>
</dbReference>
<keyword evidence="4" id="KW-1185">Reference proteome</keyword>
<sequence>MRKASSIRFYLFLAAALMWMAVIFFKSAESYQQQSLRPLLSSWLSRNDIAKNLPHWEFTYDHDLVSWQDPIGLIEFFIRKAGHVSEFAILALLWSLALLSKRVNVIMALLTSSLISVLYAVTDEWHQTFVPGRTGHAIDIAVDAVGVALAVLFILICLGLRRWIRRRRVNSLT</sequence>
<feature type="transmembrane region" description="Helical" evidence="1">
    <location>
        <begin position="141"/>
        <end position="160"/>
    </location>
</feature>